<dbReference type="InterPro" id="IPR000595">
    <property type="entry name" value="cNMP-bd_dom"/>
</dbReference>
<evidence type="ECO:0008006" key="8">
    <source>
        <dbReference type="Google" id="ProtNLM"/>
    </source>
</evidence>
<dbReference type="SUPFAM" id="SSF51206">
    <property type="entry name" value="cAMP-binding domain-like"/>
    <property type="match status" value="1"/>
</dbReference>
<dbReference type="RefSeq" id="WP_212991763.1">
    <property type="nucleotide sequence ID" value="NZ_BAABEA010000006.1"/>
</dbReference>
<organism evidence="6 7">
    <name type="scientific">Actinoplanes auranticolor</name>
    <dbReference type="NCBI Taxonomy" id="47988"/>
    <lineage>
        <taxon>Bacteria</taxon>
        <taxon>Bacillati</taxon>
        <taxon>Actinomycetota</taxon>
        <taxon>Actinomycetes</taxon>
        <taxon>Micromonosporales</taxon>
        <taxon>Micromonosporaceae</taxon>
        <taxon>Actinoplanes</taxon>
    </lineage>
</organism>
<feature type="domain" description="Cyclic nucleotide-binding" evidence="4">
    <location>
        <begin position="9"/>
        <end position="129"/>
    </location>
</feature>
<dbReference type="SMART" id="SM00419">
    <property type="entry name" value="HTH_CRP"/>
    <property type="match status" value="1"/>
</dbReference>
<dbReference type="PROSITE" id="PS51063">
    <property type="entry name" value="HTH_CRP_2"/>
    <property type="match status" value="1"/>
</dbReference>
<evidence type="ECO:0000256" key="2">
    <source>
        <dbReference type="ARBA" id="ARBA00023125"/>
    </source>
</evidence>
<dbReference type="InterPro" id="IPR014710">
    <property type="entry name" value="RmlC-like_jellyroll"/>
</dbReference>
<dbReference type="SUPFAM" id="SSF46785">
    <property type="entry name" value="Winged helix' DNA-binding domain"/>
    <property type="match status" value="1"/>
</dbReference>
<evidence type="ECO:0000259" key="5">
    <source>
        <dbReference type="PROSITE" id="PS51063"/>
    </source>
</evidence>
<dbReference type="EMBL" id="BOQL01000048">
    <property type="protein sequence ID" value="GIM73958.1"/>
    <property type="molecule type" value="Genomic_DNA"/>
</dbReference>
<sequence length="217" mass="22767">MTSLGSIPAFGRLGPDELRTLTRRSSPAAFDAGALIRPAGEPVSTVLLLLSGTVAAVHVAASGRQVWTHRWTGPAIADKPATLDTGTPTTGLVAVTAVSARLLSRSGFLQLLDEQASVRTHVLGQLAGDVMTGRRRLAGAVTLPAVAQVAAWLHAQEPAGRIVWRGSQEELARVLGLSRVTVNRALGRLTEAGVVAVTRHGVVVQDRERLAKFAASR</sequence>
<feature type="domain" description="HTH crp-type" evidence="5">
    <location>
        <begin position="143"/>
        <end position="208"/>
    </location>
</feature>
<dbReference type="Gene3D" id="2.60.120.10">
    <property type="entry name" value="Jelly Rolls"/>
    <property type="match status" value="1"/>
</dbReference>
<dbReference type="CDD" id="cd00038">
    <property type="entry name" value="CAP_ED"/>
    <property type="match status" value="1"/>
</dbReference>
<dbReference type="Proteomes" id="UP000681340">
    <property type="component" value="Unassembled WGS sequence"/>
</dbReference>
<evidence type="ECO:0000256" key="3">
    <source>
        <dbReference type="ARBA" id="ARBA00023163"/>
    </source>
</evidence>
<keyword evidence="7" id="KW-1185">Reference proteome</keyword>
<proteinExistence type="predicted"/>
<name>A0A919SN28_9ACTN</name>
<accession>A0A919SN28</accession>
<keyword evidence="1" id="KW-0805">Transcription regulation</keyword>
<keyword evidence="2" id="KW-0238">DNA-binding</keyword>
<evidence type="ECO:0000313" key="6">
    <source>
        <dbReference type="EMBL" id="GIM73958.1"/>
    </source>
</evidence>
<dbReference type="Pfam" id="PF00027">
    <property type="entry name" value="cNMP_binding"/>
    <property type="match status" value="1"/>
</dbReference>
<dbReference type="GO" id="GO:0006355">
    <property type="term" value="P:regulation of DNA-templated transcription"/>
    <property type="evidence" value="ECO:0007669"/>
    <property type="project" value="InterPro"/>
</dbReference>
<gene>
    <name evidence="6" type="ORF">Aau02nite_58470</name>
</gene>
<dbReference type="InterPro" id="IPR036388">
    <property type="entry name" value="WH-like_DNA-bd_sf"/>
</dbReference>
<dbReference type="GO" id="GO:0003677">
    <property type="term" value="F:DNA binding"/>
    <property type="evidence" value="ECO:0007669"/>
    <property type="project" value="UniProtKB-KW"/>
</dbReference>
<keyword evidence="3" id="KW-0804">Transcription</keyword>
<evidence type="ECO:0000313" key="7">
    <source>
        <dbReference type="Proteomes" id="UP000681340"/>
    </source>
</evidence>
<dbReference type="Pfam" id="PF13545">
    <property type="entry name" value="HTH_Crp_2"/>
    <property type="match status" value="1"/>
</dbReference>
<evidence type="ECO:0000256" key="1">
    <source>
        <dbReference type="ARBA" id="ARBA00023015"/>
    </source>
</evidence>
<dbReference type="InterPro" id="IPR018490">
    <property type="entry name" value="cNMP-bd_dom_sf"/>
</dbReference>
<protein>
    <recommendedName>
        <fullName evidence="8">CRP-like cAMP-binding protein</fullName>
    </recommendedName>
</protein>
<comment type="caution">
    <text evidence="6">The sequence shown here is derived from an EMBL/GenBank/DDBJ whole genome shotgun (WGS) entry which is preliminary data.</text>
</comment>
<evidence type="ECO:0000259" key="4">
    <source>
        <dbReference type="PROSITE" id="PS50042"/>
    </source>
</evidence>
<dbReference type="InterPro" id="IPR012318">
    <property type="entry name" value="HTH_CRP"/>
</dbReference>
<dbReference type="AlphaFoldDB" id="A0A919SN28"/>
<dbReference type="PROSITE" id="PS50042">
    <property type="entry name" value="CNMP_BINDING_3"/>
    <property type="match status" value="1"/>
</dbReference>
<dbReference type="Gene3D" id="1.10.10.10">
    <property type="entry name" value="Winged helix-like DNA-binding domain superfamily/Winged helix DNA-binding domain"/>
    <property type="match status" value="1"/>
</dbReference>
<reference evidence="6" key="1">
    <citation type="submission" date="2021-03" db="EMBL/GenBank/DDBJ databases">
        <title>Whole genome shotgun sequence of Actinoplanes auranticolor NBRC 12245.</title>
        <authorList>
            <person name="Komaki H."/>
            <person name="Tamura T."/>
        </authorList>
    </citation>
    <scope>NUCLEOTIDE SEQUENCE</scope>
    <source>
        <strain evidence="6">NBRC 12245</strain>
    </source>
</reference>
<dbReference type="InterPro" id="IPR036390">
    <property type="entry name" value="WH_DNA-bd_sf"/>
</dbReference>